<evidence type="ECO:0000256" key="1">
    <source>
        <dbReference type="SAM" id="MobiDB-lite"/>
    </source>
</evidence>
<reference evidence="2 3" key="1">
    <citation type="submission" date="2017-11" db="EMBL/GenBank/DDBJ databases">
        <title>De-novo sequencing of pomegranate (Punica granatum L.) genome.</title>
        <authorList>
            <person name="Akparov Z."/>
            <person name="Amiraslanov A."/>
            <person name="Hajiyeva S."/>
            <person name="Abbasov M."/>
            <person name="Kaur K."/>
            <person name="Hamwieh A."/>
            <person name="Solovyev V."/>
            <person name="Salamov A."/>
            <person name="Braich B."/>
            <person name="Kosarev P."/>
            <person name="Mahmoud A."/>
            <person name="Hajiyev E."/>
            <person name="Babayeva S."/>
            <person name="Izzatullayeva V."/>
            <person name="Mammadov A."/>
            <person name="Mammadov A."/>
            <person name="Sharifova S."/>
            <person name="Ojaghi J."/>
            <person name="Eynullazada K."/>
            <person name="Bayramov B."/>
            <person name="Abdulazimova A."/>
            <person name="Shahmuradov I."/>
        </authorList>
    </citation>
    <scope>NUCLEOTIDE SEQUENCE [LARGE SCALE GENOMIC DNA]</scope>
    <source>
        <strain evidence="3">cv. AG2017</strain>
        <tissue evidence="2">Leaf</tissue>
    </source>
</reference>
<proteinExistence type="predicted"/>
<evidence type="ECO:0000313" key="3">
    <source>
        <dbReference type="Proteomes" id="UP000233551"/>
    </source>
</evidence>
<organism evidence="2 3">
    <name type="scientific">Punica granatum</name>
    <name type="common">Pomegranate</name>
    <dbReference type="NCBI Taxonomy" id="22663"/>
    <lineage>
        <taxon>Eukaryota</taxon>
        <taxon>Viridiplantae</taxon>
        <taxon>Streptophyta</taxon>
        <taxon>Embryophyta</taxon>
        <taxon>Tracheophyta</taxon>
        <taxon>Spermatophyta</taxon>
        <taxon>Magnoliopsida</taxon>
        <taxon>eudicotyledons</taxon>
        <taxon>Gunneridae</taxon>
        <taxon>Pentapetalae</taxon>
        <taxon>rosids</taxon>
        <taxon>malvids</taxon>
        <taxon>Myrtales</taxon>
        <taxon>Lythraceae</taxon>
        <taxon>Punica</taxon>
    </lineage>
</organism>
<protein>
    <submittedName>
        <fullName evidence="2">Uncharacterized protein</fullName>
    </submittedName>
</protein>
<feature type="compositionally biased region" description="Low complexity" evidence="1">
    <location>
        <begin position="103"/>
        <end position="117"/>
    </location>
</feature>
<keyword evidence="3" id="KW-1185">Reference proteome</keyword>
<gene>
    <name evidence="2" type="ORF">CRG98_005465</name>
</gene>
<sequence length="347" mass="37686">MAMMSDVAECDCKTAFSLAGLDPLTERSASTVESLDSLRASLMPPSLSSKSQSRTSAAPSLLNMLLPSMTSTIEATIPSVFLRALRPSSKQPRSPRMVRDVAARSSSSPDFASRRSAGIAPNRTARVQFPWDWTNSASELWRWGATPGLRSGFKKRLNRTESARVWTVNKVILRVPARLGSYLPTVQAGSDSGHSPRPERQASGVFSAVSHESSSELPTYIVQSFQEHEGSRRSTYSSHTSYRLVLSKLGNPSPNELCNNCMEWVRSADDPYKNRTNHHSRQGPSSLPGSEMKMKTSNGPCLPFGVKTSNGPSLPFWAGTGSPEKTSTQSDSNSLNRIFPGEGNGTS</sequence>
<accession>A0A2I0L1V8</accession>
<dbReference type="AlphaFoldDB" id="A0A2I0L1V8"/>
<name>A0A2I0L1V8_PUNGR</name>
<feature type="compositionally biased region" description="Polar residues" evidence="1">
    <location>
        <begin position="323"/>
        <end position="336"/>
    </location>
</feature>
<evidence type="ECO:0000313" key="2">
    <source>
        <dbReference type="EMBL" id="PKI74136.1"/>
    </source>
</evidence>
<comment type="caution">
    <text evidence="2">The sequence shown here is derived from an EMBL/GenBank/DDBJ whole genome shotgun (WGS) entry which is preliminary data.</text>
</comment>
<dbReference type="EMBL" id="PGOL01000223">
    <property type="protein sequence ID" value="PKI74136.1"/>
    <property type="molecule type" value="Genomic_DNA"/>
</dbReference>
<feature type="region of interest" description="Disordered" evidence="1">
    <location>
        <begin position="272"/>
        <end position="347"/>
    </location>
</feature>
<dbReference type="Proteomes" id="UP000233551">
    <property type="component" value="Unassembled WGS sequence"/>
</dbReference>
<feature type="region of interest" description="Disordered" evidence="1">
    <location>
        <begin position="88"/>
        <end position="119"/>
    </location>
</feature>